<feature type="transmembrane region" description="Helical" evidence="12">
    <location>
        <begin position="115"/>
        <end position="137"/>
    </location>
</feature>
<evidence type="ECO:0000256" key="7">
    <source>
        <dbReference type="ARBA" id="ARBA00022723"/>
    </source>
</evidence>
<dbReference type="EMBL" id="BOOR01000031">
    <property type="protein sequence ID" value="GII55847.1"/>
    <property type="molecule type" value="Genomic_DNA"/>
</dbReference>
<dbReference type="GO" id="GO:0016682">
    <property type="term" value="F:oxidoreductase activity, acting on diphenols and related substances as donors, oxygen as acceptor"/>
    <property type="evidence" value="ECO:0007669"/>
    <property type="project" value="TreeGrafter"/>
</dbReference>
<gene>
    <name evidence="13" type="primary">cydB_3</name>
    <name evidence="13" type="ORF">Pth03_42360</name>
</gene>
<dbReference type="AlphaFoldDB" id="A0A8J3V1Z6"/>
<dbReference type="NCBIfam" id="TIGR00203">
    <property type="entry name" value="cydB"/>
    <property type="match status" value="1"/>
</dbReference>
<dbReference type="PIRSF" id="PIRSF000267">
    <property type="entry name" value="Cyt_oxidse_sub2"/>
    <property type="match status" value="1"/>
</dbReference>
<evidence type="ECO:0000313" key="13">
    <source>
        <dbReference type="EMBL" id="GII55847.1"/>
    </source>
</evidence>
<comment type="similarity">
    <text evidence="2">Belongs to the cytochrome ubiquinol oxidase subunit 2 family.</text>
</comment>
<feature type="transmembrane region" description="Helical" evidence="12">
    <location>
        <begin position="244"/>
        <end position="266"/>
    </location>
</feature>
<reference evidence="13" key="1">
    <citation type="submission" date="2021-01" db="EMBL/GenBank/DDBJ databases">
        <title>Whole genome shotgun sequence of Planotetraspora thailandica NBRC 104271.</title>
        <authorList>
            <person name="Komaki H."/>
            <person name="Tamura T."/>
        </authorList>
    </citation>
    <scope>NUCLEOTIDE SEQUENCE</scope>
    <source>
        <strain evidence="13">NBRC 104271</strain>
    </source>
</reference>
<feature type="transmembrane region" description="Helical" evidence="12">
    <location>
        <begin position="292"/>
        <end position="315"/>
    </location>
</feature>
<keyword evidence="6 12" id="KW-0812">Transmembrane</keyword>
<name>A0A8J3V1Z6_9ACTN</name>
<dbReference type="Pfam" id="PF02322">
    <property type="entry name" value="Cyt_bd_oxida_II"/>
    <property type="match status" value="1"/>
</dbReference>
<organism evidence="13 14">
    <name type="scientific">Planotetraspora thailandica</name>
    <dbReference type="NCBI Taxonomy" id="487172"/>
    <lineage>
        <taxon>Bacteria</taxon>
        <taxon>Bacillati</taxon>
        <taxon>Actinomycetota</taxon>
        <taxon>Actinomycetes</taxon>
        <taxon>Streptosporangiales</taxon>
        <taxon>Streptosporangiaceae</taxon>
        <taxon>Planotetraspora</taxon>
    </lineage>
</organism>
<evidence type="ECO:0000256" key="1">
    <source>
        <dbReference type="ARBA" id="ARBA00004651"/>
    </source>
</evidence>
<feature type="transmembrane region" description="Helical" evidence="12">
    <location>
        <begin position="218"/>
        <end position="237"/>
    </location>
</feature>
<dbReference type="GO" id="GO:0046872">
    <property type="term" value="F:metal ion binding"/>
    <property type="evidence" value="ECO:0007669"/>
    <property type="project" value="UniProtKB-KW"/>
</dbReference>
<keyword evidence="5" id="KW-0349">Heme</keyword>
<dbReference type="PANTHER" id="PTHR43141">
    <property type="entry name" value="CYTOCHROME BD2 SUBUNIT II"/>
    <property type="match status" value="1"/>
</dbReference>
<feature type="transmembrane region" description="Helical" evidence="12">
    <location>
        <begin position="6"/>
        <end position="32"/>
    </location>
</feature>
<dbReference type="GO" id="GO:0070069">
    <property type="term" value="C:cytochrome complex"/>
    <property type="evidence" value="ECO:0007669"/>
    <property type="project" value="TreeGrafter"/>
</dbReference>
<keyword evidence="9 12" id="KW-1133">Transmembrane helix</keyword>
<evidence type="ECO:0000313" key="14">
    <source>
        <dbReference type="Proteomes" id="UP000605992"/>
    </source>
</evidence>
<evidence type="ECO:0000256" key="12">
    <source>
        <dbReference type="SAM" id="Phobius"/>
    </source>
</evidence>
<dbReference type="InterPro" id="IPR003317">
    <property type="entry name" value="Cyt-d_oxidase_su2"/>
</dbReference>
<dbReference type="Proteomes" id="UP000605992">
    <property type="component" value="Unassembled WGS sequence"/>
</dbReference>
<evidence type="ECO:0000256" key="3">
    <source>
        <dbReference type="ARBA" id="ARBA00022448"/>
    </source>
</evidence>
<evidence type="ECO:0000256" key="4">
    <source>
        <dbReference type="ARBA" id="ARBA00022475"/>
    </source>
</evidence>
<evidence type="ECO:0000256" key="8">
    <source>
        <dbReference type="ARBA" id="ARBA00022982"/>
    </source>
</evidence>
<dbReference type="PANTHER" id="PTHR43141:SF5">
    <property type="entry name" value="CYTOCHROME BD-I UBIQUINOL OXIDASE SUBUNIT 2"/>
    <property type="match status" value="1"/>
</dbReference>
<keyword evidence="14" id="KW-1185">Reference proteome</keyword>
<keyword evidence="4" id="KW-1003">Cell membrane</keyword>
<dbReference type="RefSeq" id="WP_203946036.1">
    <property type="nucleotide sequence ID" value="NZ_BOOR01000031.1"/>
</dbReference>
<dbReference type="GO" id="GO:0009055">
    <property type="term" value="F:electron transfer activity"/>
    <property type="evidence" value="ECO:0007669"/>
    <property type="project" value="TreeGrafter"/>
</dbReference>
<sequence length="331" mass="36187">MELTTIWFLLVAVLWTGYFVLEGFDFGVGVLLPFLGRDKAERRTLMQSVGPVWDYNEIWLLVAGGVTFAVFPEWYTTLFSGFYLPLFLILMALIVRSVALERRDKDGHSRWWDRVFFWGSLIPAYLWGVVFADVIHGVPLAGRHGSTGIWTTLLNPYALLGGLATLGLFTLNGAVFVALKNKGSLRDHAIRSIRLVGPVTLLVGGVFLAITQFTTGNALTWVVAAVAGAFASILLATFGVRDRLAFMVNTLSVTAVTATLFAGLWLDVLPDVDPGDSLVADDAHAMASTLEVMTWVAAIVVPALVAYQAWTYWAFRRRRRSGGAAADGPAQ</sequence>
<feature type="transmembrane region" description="Helical" evidence="12">
    <location>
        <begin position="77"/>
        <end position="95"/>
    </location>
</feature>
<feature type="transmembrane region" description="Helical" evidence="12">
    <location>
        <begin position="157"/>
        <end position="179"/>
    </location>
</feature>
<dbReference type="GO" id="GO:0019646">
    <property type="term" value="P:aerobic electron transport chain"/>
    <property type="evidence" value="ECO:0007669"/>
    <property type="project" value="TreeGrafter"/>
</dbReference>
<proteinExistence type="inferred from homology"/>
<evidence type="ECO:0000256" key="5">
    <source>
        <dbReference type="ARBA" id="ARBA00022617"/>
    </source>
</evidence>
<evidence type="ECO:0000256" key="6">
    <source>
        <dbReference type="ARBA" id="ARBA00022692"/>
    </source>
</evidence>
<protein>
    <submittedName>
        <fullName evidence="13">Cytochrome c oxidase assembly protein</fullName>
    </submittedName>
</protein>
<evidence type="ECO:0000256" key="10">
    <source>
        <dbReference type="ARBA" id="ARBA00023004"/>
    </source>
</evidence>
<evidence type="ECO:0000256" key="9">
    <source>
        <dbReference type="ARBA" id="ARBA00022989"/>
    </source>
</evidence>
<accession>A0A8J3V1Z6</accession>
<feature type="transmembrane region" description="Helical" evidence="12">
    <location>
        <begin position="191"/>
        <end position="212"/>
    </location>
</feature>
<keyword evidence="11 12" id="KW-0472">Membrane</keyword>
<comment type="subcellular location">
    <subcellularLocation>
        <location evidence="1">Cell membrane</location>
        <topology evidence="1">Multi-pass membrane protein</topology>
    </subcellularLocation>
</comment>
<keyword evidence="3" id="KW-0813">Transport</keyword>
<evidence type="ECO:0000256" key="2">
    <source>
        <dbReference type="ARBA" id="ARBA00007543"/>
    </source>
</evidence>
<comment type="caution">
    <text evidence="13">The sequence shown here is derived from an EMBL/GenBank/DDBJ whole genome shotgun (WGS) entry which is preliminary data.</text>
</comment>
<keyword evidence="7" id="KW-0479">Metal-binding</keyword>
<evidence type="ECO:0000256" key="11">
    <source>
        <dbReference type="ARBA" id="ARBA00023136"/>
    </source>
</evidence>
<keyword evidence="10" id="KW-0408">Iron</keyword>
<dbReference type="GO" id="GO:0005886">
    <property type="term" value="C:plasma membrane"/>
    <property type="evidence" value="ECO:0007669"/>
    <property type="project" value="UniProtKB-SubCell"/>
</dbReference>
<keyword evidence="8" id="KW-0249">Electron transport</keyword>